<evidence type="ECO:0000313" key="2">
    <source>
        <dbReference type="Proteomes" id="UP000001231"/>
    </source>
</evidence>
<dbReference type="HOGENOM" id="CLU_908449_0_0_6"/>
<dbReference type="EMBL" id="CP001707">
    <property type="protein sequence ID" value="ACV25902.1"/>
    <property type="molecule type" value="Genomic_DNA"/>
</dbReference>
<dbReference type="RefSeq" id="WP_012800416.1">
    <property type="nucleotide sequence ID" value="NC_013166.1"/>
</dbReference>
<dbReference type="eggNOG" id="ENOG5030NX3">
    <property type="taxonomic scope" value="Bacteria"/>
</dbReference>
<keyword evidence="2" id="KW-1185">Reference proteome</keyword>
<proteinExistence type="predicted"/>
<reference evidence="1 2" key="1">
    <citation type="journal article" date="2009" name="Stand. Genomic Sci.">
        <title>Complete genome sequence of Kangiella koreensis type strain (SW-125).</title>
        <authorList>
            <person name="Han C."/>
            <person name="Sikorski J."/>
            <person name="Lapidus A."/>
            <person name="Nolan M."/>
            <person name="Glavina Del Rio T."/>
            <person name="Tice H."/>
            <person name="Cheng J.F."/>
            <person name="Lucas S."/>
            <person name="Chen F."/>
            <person name="Copeland A."/>
            <person name="Ivanova N."/>
            <person name="Mavromatis K."/>
            <person name="Ovchinnikova G."/>
            <person name="Pati A."/>
            <person name="Bruce D."/>
            <person name="Goodwin L."/>
            <person name="Pitluck S."/>
            <person name="Chen A."/>
            <person name="Palaniappan K."/>
            <person name="Land M."/>
            <person name="Hauser L."/>
            <person name="Chang Y.J."/>
            <person name="Jeffries C.D."/>
            <person name="Chain P."/>
            <person name="Saunders E."/>
            <person name="Brettin T."/>
            <person name="Goker M."/>
            <person name="Tindall B.J."/>
            <person name="Bristow J."/>
            <person name="Eisen J.A."/>
            <person name="Markowitz V."/>
            <person name="Hugenholtz P."/>
            <person name="Kyrpides N.C."/>
            <person name="Klenk H.P."/>
            <person name="Detter J.C."/>
        </authorList>
    </citation>
    <scope>NUCLEOTIDE SEQUENCE [LARGE SCALE GENOMIC DNA]</scope>
    <source>
        <strain evidence="2">DSM 16069 / KCTC 12182 / SW-125</strain>
    </source>
</reference>
<name>C7R8N9_KANKD</name>
<dbReference type="Proteomes" id="UP000001231">
    <property type="component" value="Chromosome"/>
</dbReference>
<protein>
    <submittedName>
        <fullName evidence="1">Uncharacterized protein</fullName>
    </submittedName>
</protein>
<dbReference type="KEGG" id="kko:Kkor_0482"/>
<accession>C7R8N9</accession>
<dbReference type="OrthoDB" id="4463518at2"/>
<evidence type="ECO:0000313" key="1">
    <source>
        <dbReference type="EMBL" id="ACV25902.1"/>
    </source>
</evidence>
<organism evidence="1 2">
    <name type="scientific">Kangiella koreensis (strain DSM 16069 / JCM 12317 / KCTC 12182 / SW-125)</name>
    <dbReference type="NCBI Taxonomy" id="523791"/>
    <lineage>
        <taxon>Bacteria</taxon>
        <taxon>Pseudomonadati</taxon>
        <taxon>Pseudomonadota</taxon>
        <taxon>Gammaproteobacteria</taxon>
        <taxon>Kangiellales</taxon>
        <taxon>Kangiellaceae</taxon>
        <taxon>Kangiella</taxon>
    </lineage>
</organism>
<dbReference type="InParanoid" id="C7R8N9"/>
<gene>
    <name evidence="1" type="ordered locus">Kkor_0482</name>
</gene>
<sequence length="306" mass="32321">MFNNKCVIGLAVFTAVVGMDAKADVVHADDVIVQGSHCVGIDCINGENFGFDTVRLKENNLRIHFDDTSSTGSFPLTDWRILINDTGSGESSHFSIEDSTAVTVPFRIEATAPSNSLVVDATGRIGIKTNAPATEIHSVDSDTPTVRLEQDNSGGWTPQTWDIAGNEANFFIRDVTNGSTLPFRIKPGAAANSLYLNGDSVGIGTSTPDSSAALDIRSSANNNRSILADQEFAIIRDSAGGLMRVKNSTSGQTWRITMLGDDSLAIKDQTTGAANKAQIILQPGGKIIIEGDVDIQGALTCNGGNC</sequence>
<dbReference type="AlphaFoldDB" id="C7R8N9"/>
<dbReference type="STRING" id="523791.Kkor_0482"/>